<evidence type="ECO:0000313" key="15">
    <source>
        <dbReference type="EMBL" id="ATX75648.1"/>
    </source>
</evidence>
<dbReference type="GO" id="GO:0005829">
    <property type="term" value="C:cytosol"/>
    <property type="evidence" value="ECO:0007669"/>
    <property type="project" value="TreeGrafter"/>
</dbReference>
<evidence type="ECO:0000256" key="13">
    <source>
        <dbReference type="HAMAP-Rule" id="MF_00147"/>
    </source>
</evidence>
<gene>
    <name evidence="13" type="primary">tpiA</name>
    <name evidence="15" type="ORF">REIFOR_00476</name>
</gene>
<comment type="subunit">
    <text evidence="5 13 14">Homodimer.</text>
</comment>
<dbReference type="InterPro" id="IPR020861">
    <property type="entry name" value="Triosephosphate_isomerase_AS"/>
</dbReference>
<dbReference type="EC" id="5.3.1.1" evidence="6 13"/>
<keyword evidence="9 13" id="KW-0963">Cytoplasm</keyword>
<feature type="binding site" evidence="13">
    <location>
        <position position="210"/>
    </location>
    <ligand>
        <name>substrate</name>
    </ligand>
</feature>
<evidence type="ECO:0000256" key="1">
    <source>
        <dbReference type="ARBA" id="ARBA00000474"/>
    </source>
</evidence>
<dbReference type="PANTHER" id="PTHR21139">
    <property type="entry name" value="TRIOSEPHOSPHATE ISOMERASE"/>
    <property type="match status" value="1"/>
</dbReference>
<comment type="subcellular location">
    <subcellularLocation>
        <location evidence="13 14">Cytoplasm</location>
    </subcellularLocation>
</comment>
<evidence type="ECO:0000256" key="8">
    <source>
        <dbReference type="ARBA" id="ARBA00022432"/>
    </source>
</evidence>
<accession>A0A2K8KL26</accession>
<feature type="binding site" evidence="13">
    <location>
        <begin position="231"/>
        <end position="232"/>
    </location>
    <ligand>
        <name>substrate</name>
    </ligand>
</feature>
<evidence type="ECO:0000256" key="2">
    <source>
        <dbReference type="ARBA" id="ARBA00004742"/>
    </source>
</evidence>
<dbReference type="NCBIfam" id="TIGR00419">
    <property type="entry name" value="tim"/>
    <property type="match status" value="1"/>
</dbReference>
<dbReference type="InterPro" id="IPR035990">
    <property type="entry name" value="TIM_sf"/>
</dbReference>
<evidence type="ECO:0000256" key="3">
    <source>
        <dbReference type="ARBA" id="ARBA00004939"/>
    </source>
</evidence>
<evidence type="ECO:0000256" key="4">
    <source>
        <dbReference type="ARBA" id="ARBA00007422"/>
    </source>
</evidence>
<dbReference type="SUPFAM" id="SSF51351">
    <property type="entry name" value="Triosephosphate isomerase (TIM)"/>
    <property type="match status" value="1"/>
</dbReference>
<proteinExistence type="inferred from homology"/>
<keyword evidence="11 13" id="KW-0413">Isomerase</keyword>
<dbReference type="Proteomes" id="UP000229757">
    <property type="component" value="Chromosome"/>
</dbReference>
<dbReference type="RefSeq" id="WP_100258673.1">
    <property type="nucleotide sequence ID" value="NZ_CP011797.1"/>
</dbReference>
<comment type="similarity">
    <text evidence="4 13 14">Belongs to the triosephosphate isomerase family.</text>
</comment>
<evidence type="ECO:0000256" key="10">
    <source>
        <dbReference type="ARBA" id="ARBA00023152"/>
    </source>
</evidence>
<dbReference type="EMBL" id="CP011797">
    <property type="protein sequence ID" value="ATX75648.1"/>
    <property type="molecule type" value="Genomic_DNA"/>
</dbReference>
<comment type="function">
    <text evidence="12 13">Involved in the gluconeogenesis. Catalyzes stereospecifically the conversion of dihydroxyacetone phosphate (DHAP) to D-glyceraldehyde-3-phosphate (G3P).</text>
</comment>
<dbReference type="InterPro" id="IPR022896">
    <property type="entry name" value="TrioseP_Isoase_bac/euk"/>
</dbReference>
<dbReference type="GO" id="GO:0004807">
    <property type="term" value="F:triose-phosphate isomerase activity"/>
    <property type="evidence" value="ECO:0007669"/>
    <property type="project" value="UniProtKB-UniRule"/>
</dbReference>
<dbReference type="HAMAP" id="MF_00147_B">
    <property type="entry name" value="TIM_B"/>
    <property type="match status" value="1"/>
</dbReference>
<evidence type="ECO:0000256" key="6">
    <source>
        <dbReference type="ARBA" id="ARBA00011940"/>
    </source>
</evidence>
<dbReference type="OrthoDB" id="9809429at2"/>
<dbReference type="Gene3D" id="3.20.20.70">
    <property type="entry name" value="Aldolase class I"/>
    <property type="match status" value="1"/>
</dbReference>
<dbReference type="AlphaFoldDB" id="A0A2K8KL26"/>
<evidence type="ECO:0000313" key="16">
    <source>
        <dbReference type="Proteomes" id="UP000229757"/>
    </source>
</evidence>
<dbReference type="GO" id="GO:0046166">
    <property type="term" value="P:glyceraldehyde-3-phosphate biosynthetic process"/>
    <property type="evidence" value="ECO:0007669"/>
    <property type="project" value="TreeGrafter"/>
</dbReference>
<reference evidence="15 16" key="1">
    <citation type="journal article" date="2017" name="Environ. Microbiol.">
        <title>Genomic and physiological analyses of 'Reinekea forsetii' reveal a versatile opportunistic lifestyle during spring algae blooms.</title>
        <authorList>
            <person name="Avci B."/>
            <person name="Hahnke R.L."/>
            <person name="Chafee M."/>
            <person name="Fischer T."/>
            <person name="Gruber-Vodicka H."/>
            <person name="Tegetmeyer H.E."/>
            <person name="Harder J."/>
            <person name="Fuchs B.M."/>
            <person name="Amann R.I."/>
            <person name="Teeling H."/>
        </authorList>
    </citation>
    <scope>NUCLEOTIDE SEQUENCE [LARGE SCALE GENOMIC DNA]</scope>
    <source>
        <strain evidence="15 16">Hel1_31_D35</strain>
    </source>
</reference>
<comment type="pathway">
    <text evidence="2 13 14">Carbohydrate biosynthesis; gluconeogenesis.</text>
</comment>
<dbReference type="GO" id="GO:0006096">
    <property type="term" value="P:glycolytic process"/>
    <property type="evidence" value="ECO:0007669"/>
    <property type="project" value="UniProtKB-UniRule"/>
</dbReference>
<dbReference type="GO" id="GO:0006094">
    <property type="term" value="P:gluconeogenesis"/>
    <property type="evidence" value="ECO:0007669"/>
    <property type="project" value="UniProtKB-UniRule"/>
</dbReference>
<dbReference type="GO" id="GO:0019563">
    <property type="term" value="P:glycerol catabolic process"/>
    <property type="evidence" value="ECO:0007669"/>
    <property type="project" value="TreeGrafter"/>
</dbReference>
<keyword evidence="16" id="KW-1185">Reference proteome</keyword>
<dbReference type="Pfam" id="PF00121">
    <property type="entry name" value="TIM"/>
    <property type="match status" value="1"/>
</dbReference>
<keyword evidence="8 13" id="KW-0312">Gluconeogenesis</keyword>
<dbReference type="PROSITE" id="PS51440">
    <property type="entry name" value="TIM_2"/>
    <property type="match status" value="1"/>
</dbReference>
<evidence type="ECO:0000256" key="7">
    <source>
        <dbReference type="ARBA" id="ARBA00019397"/>
    </source>
</evidence>
<keyword evidence="10 13" id="KW-0324">Glycolysis</keyword>
<dbReference type="InterPro" id="IPR000652">
    <property type="entry name" value="Triosephosphate_isomerase"/>
</dbReference>
<dbReference type="CDD" id="cd00311">
    <property type="entry name" value="TIM"/>
    <property type="match status" value="1"/>
</dbReference>
<evidence type="ECO:0000256" key="12">
    <source>
        <dbReference type="ARBA" id="ARBA00055680"/>
    </source>
</evidence>
<evidence type="ECO:0000256" key="14">
    <source>
        <dbReference type="RuleBase" id="RU363013"/>
    </source>
</evidence>
<dbReference type="UniPathway" id="UPA00109">
    <property type="reaction ID" value="UER00189"/>
</dbReference>
<feature type="binding site" evidence="13">
    <location>
        <begin position="9"/>
        <end position="11"/>
    </location>
    <ligand>
        <name>substrate</name>
    </ligand>
</feature>
<sequence length="249" mass="26166">MRRLLVAANWKMNGDMSSNAALLAAFKAGFNGSADTAIFPPAVYIPQLADSLKGSAIAYGVQNIHFEEKGAFTGETNLAMAQDFGCQYILVGHSERRELFGETNAIVAKKVVAVLAAGLIPMLCIGETLEQREAGVTEQICKEQIDAVLTQVGIKAFEKVVIAYEPVWAIGTGKTASPEQAQDVHSFIRQLLAAEDAAVAAKTRILYGGSVKASSAQALFGQPDIDGGLVGGASLMAEEFVAICNAAQG</sequence>
<comment type="catalytic activity">
    <reaction evidence="1 13 14">
        <text>D-glyceraldehyde 3-phosphate = dihydroxyacetone phosphate</text>
        <dbReference type="Rhea" id="RHEA:18585"/>
        <dbReference type="ChEBI" id="CHEBI:57642"/>
        <dbReference type="ChEBI" id="CHEBI:59776"/>
        <dbReference type="EC" id="5.3.1.1"/>
    </reaction>
</comment>
<comment type="pathway">
    <text evidence="3">Carbohydrate metabolism; erythritol degradation.</text>
</comment>
<organism evidence="15 16">
    <name type="scientific">Reinekea forsetii</name>
    <dbReference type="NCBI Taxonomy" id="1336806"/>
    <lineage>
        <taxon>Bacteria</taxon>
        <taxon>Pseudomonadati</taxon>
        <taxon>Pseudomonadota</taxon>
        <taxon>Gammaproteobacteria</taxon>
        <taxon>Oceanospirillales</taxon>
        <taxon>Saccharospirillaceae</taxon>
        <taxon>Reinekea</taxon>
    </lineage>
</organism>
<dbReference type="InterPro" id="IPR013785">
    <property type="entry name" value="Aldolase_TIM"/>
</dbReference>
<dbReference type="PROSITE" id="PS00171">
    <property type="entry name" value="TIM_1"/>
    <property type="match status" value="1"/>
</dbReference>
<feature type="active site" description="Electrophile" evidence="13">
    <location>
        <position position="93"/>
    </location>
</feature>
<evidence type="ECO:0000256" key="9">
    <source>
        <dbReference type="ARBA" id="ARBA00022490"/>
    </source>
</evidence>
<feature type="active site" description="Proton acceptor" evidence="13">
    <location>
        <position position="165"/>
    </location>
</feature>
<evidence type="ECO:0000256" key="5">
    <source>
        <dbReference type="ARBA" id="ARBA00011738"/>
    </source>
</evidence>
<comment type="pathway">
    <text evidence="13 14">Carbohydrate degradation; glycolysis; D-glyceraldehyde 3-phosphate from glycerone phosphate: step 1/1.</text>
</comment>
<feature type="binding site" evidence="13">
    <location>
        <position position="171"/>
    </location>
    <ligand>
        <name>substrate</name>
    </ligand>
</feature>
<evidence type="ECO:0000256" key="11">
    <source>
        <dbReference type="ARBA" id="ARBA00023235"/>
    </source>
</evidence>
<name>A0A2K8KL26_9GAMM</name>
<dbReference type="KEGG" id="rfo:REIFOR_00476"/>
<dbReference type="FunFam" id="3.20.20.70:FF:000020">
    <property type="entry name" value="Triosephosphate isomerase"/>
    <property type="match status" value="1"/>
</dbReference>
<dbReference type="PANTHER" id="PTHR21139:SF42">
    <property type="entry name" value="TRIOSEPHOSPHATE ISOMERASE"/>
    <property type="match status" value="1"/>
</dbReference>
<dbReference type="UniPathway" id="UPA00138"/>
<protein>
    <recommendedName>
        <fullName evidence="7 13">Triosephosphate isomerase</fullName>
        <shortName evidence="13">TIM</shortName>
        <shortName evidence="13">TPI</shortName>
        <ecNumber evidence="6 13">5.3.1.1</ecNumber>
    </recommendedName>
    <alternativeName>
        <fullName evidence="13">Triose-phosphate isomerase</fullName>
    </alternativeName>
</protein>